<name>A0A2L2XDF1_9FIRM</name>
<reference evidence="2" key="1">
    <citation type="submission" date="2018-02" db="EMBL/GenBank/DDBJ databases">
        <title>Genome sequence of Desulfocucumis palustris strain NAW-5.</title>
        <authorList>
            <person name="Watanabe M."/>
            <person name="Kojima H."/>
            <person name="Fukui M."/>
        </authorList>
    </citation>
    <scope>NUCLEOTIDE SEQUENCE [LARGE SCALE GENOMIC DNA]</scope>
    <source>
        <strain evidence="2">NAW-5</strain>
    </source>
</reference>
<organism evidence="1 2">
    <name type="scientific">Desulfocucumis palustris</name>
    <dbReference type="NCBI Taxonomy" id="1898651"/>
    <lineage>
        <taxon>Bacteria</taxon>
        <taxon>Bacillati</taxon>
        <taxon>Bacillota</taxon>
        <taxon>Clostridia</taxon>
        <taxon>Eubacteriales</taxon>
        <taxon>Desulfocucumaceae</taxon>
        <taxon>Desulfocucumis</taxon>
    </lineage>
</organism>
<dbReference type="InterPro" id="IPR054221">
    <property type="entry name" value="DUF6941"/>
</dbReference>
<protein>
    <submittedName>
        <fullName evidence="1">Uncharacterized protein</fullName>
    </submittedName>
</protein>
<gene>
    <name evidence="1" type="ORF">DCCM_0035</name>
</gene>
<evidence type="ECO:0000313" key="2">
    <source>
        <dbReference type="Proteomes" id="UP000239549"/>
    </source>
</evidence>
<evidence type="ECO:0000313" key="1">
    <source>
        <dbReference type="EMBL" id="GBF31851.1"/>
    </source>
</evidence>
<accession>A0A2L2XDF1</accession>
<sequence length="98" mass="11325">MSYPARKRCFVVLGWYGDEGKHYFGLKFHNPDRSRILLEMSSYPFELASRRPYSNGIIQVDLPLEMEGIYWFEVLLDGESRGLFPVFVETVGTTGRLA</sequence>
<proteinExistence type="predicted"/>
<dbReference type="Proteomes" id="UP000239549">
    <property type="component" value="Unassembled WGS sequence"/>
</dbReference>
<dbReference type="Pfam" id="PF22091">
    <property type="entry name" value="DUF6941"/>
    <property type="match status" value="1"/>
</dbReference>
<dbReference type="AlphaFoldDB" id="A0A2L2XDF1"/>
<keyword evidence="2" id="KW-1185">Reference proteome</keyword>
<dbReference type="EMBL" id="BFAV01000003">
    <property type="protein sequence ID" value="GBF31851.1"/>
    <property type="molecule type" value="Genomic_DNA"/>
</dbReference>
<comment type="caution">
    <text evidence="1">The sequence shown here is derived from an EMBL/GenBank/DDBJ whole genome shotgun (WGS) entry which is preliminary data.</text>
</comment>